<feature type="binding site" evidence="11">
    <location>
        <position position="245"/>
    </location>
    <ligand>
        <name>N-acetyl-D-glucosamine</name>
        <dbReference type="ChEBI" id="CHEBI:506227"/>
    </ligand>
</feature>
<reference evidence="14 15" key="1">
    <citation type="journal article" date="2011" name="J. Bacteriol.">
        <title>Genome Sequence of Lactobacillus salivarius GJ-24, a Probiotic Strain Isolated from Healthy Adult Intestine.</title>
        <authorList>
            <person name="Cho Y.J."/>
            <person name="Choi J.K."/>
            <person name="Kim J.H."/>
            <person name="Lim Y.S."/>
            <person name="Ham J.S."/>
            <person name="Kang D.K."/>
            <person name="Chun J."/>
            <person name="Paik H.D."/>
            <person name="Kim G.B."/>
        </authorList>
    </citation>
    <scope>NUCLEOTIDE SEQUENCE [LARGE SCALE GENOMIC DNA]</scope>
    <source>
        <strain evidence="14 15">GJ-24</strain>
    </source>
</reference>
<sequence>MSESMVVYNINLGIGWASSGVEYAQAYRAELLRKINQPAKFIFTDLILNENIETFTKNIGFEDNEIIWLYQFFTDIKIAPSTYPLHKIEEKLKNKNYSKNRVDSSITYTLENDKRKIVCHFRDPEKDYIDRVEYYYDNSLMKREFYSYTCYAAEHLRNVNGQMRVYLRRFYNENGTVAYEQLVDDKTELYRLPDQIFYSKLEFFKYFLKKLNLTAEDTVIMDRATDIGPVILRNYQPAKLVSVVHADHFAESSTTEDNILWNNFYEYEFDNADKFAAIISSTDAQTNLLREQFDKYTDKKPNLVTVPVGSLDKLRYPDHERNHYSLITASRLASEKHVDWLVEAVVQAKKEVPELTFDIYGQGGERQKLIELINKYQAQDYIILKGHHDLTEAYKNYDAYIAASTSEGFGLSLMEAVGSGLAMVGFDVRYGNQTFIDDKENGYLLPYKVGMEREQVVESLRQAIVNLFKDNRIEKMHDNSYKLAKNYLSENVQGMWAKLLSWK</sequence>
<dbReference type="NCBIfam" id="TIGR02918">
    <property type="entry name" value="accessory Sec system glycosyltransferase GtfA"/>
    <property type="match status" value="1"/>
</dbReference>
<feature type="domain" description="GtfA extended beta-sheet meander" evidence="13">
    <location>
        <begin position="100"/>
        <end position="194"/>
    </location>
</feature>
<evidence type="ECO:0000256" key="1">
    <source>
        <dbReference type="ARBA" id="ARBA00004202"/>
    </source>
</evidence>
<keyword evidence="8 11" id="KW-0547">Nucleotide-binding</keyword>
<evidence type="ECO:0000256" key="7">
    <source>
        <dbReference type="ARBA" id="ARBA00022679"/>
    </source>
</evidence>
<dbReference type="PANTHER" id="PTHR12526:SF629">
    <property type="entry name" value="TEICHURONIC ACID BIOSYNTHESIS GLYCOSYLTRANSFERASE TUAH-RELATED"/>
    <property type="match status" value="1"/>
</dbReference>
<dbReference type="FunFam" id="3.40.50.2000:FF:000196">
    <property type="entry name" value="UDP-N-acetylglucosamine--peptide N-acetylglucosaminyltransferase GtfA subunit"/>
    <property type="match status" value="1"/>
</dbReference>
<keyword evidence="9 11" id="KW-0472">Membrane</keyword>
<keyword evidence="4 11" id="KW-1003">Cell membrane</keyword>
<feature type="binding site" evidence="11">
    <location>
        <begin position="387"/>
        <end position="388"/>
    </location>
    <ligand>
        <name>UDP</name>
        <dbReference type="ChEBI" id="CHEBI:58223"/>
    </ligand>
</feature>
<evidence type="ECO:0000256" key="11">
    <source>
        <dbReference type="HAMAP-Rule" id="MF_01472"/>
    </source>
</evidence>
<dbReference type="EC" id="2.4.1.-" evidence="11"/>
<dbReference type="Pfam" id="PF22145">
    <property type="entry name" value="GtfA_EBD"/>
    <property type="match status" value="1"/>
</dbReference>
<name>F7QSA6_9LACO</name>
<comment type="caution">
    <text evidence="14">The sequence shown here is derived from an EMBL/GenBank/DDBJ whole genome shotgun (WGS) entry which is preliminary data.</text>
</comment>
<dbReference type="Proteomes" id="UP000003074">
    <property type="component" value="Unassembled WGS sequence"/>
</dbReference>
<dbReference type="AlphaFoldDB" id="F7QSA6"/>
<evidence type="ECO:0000256" key="3">
    <source>
        <dbReference type="ARBA" id="ARBA00009481"/>
    </source>
</evidence>
<evidence type="ECO:0000259" key="13">
    <source>
        <dbReference type="Pfam" id="PF22145"/>
    </source>
</evidence>
<dbReference type="Gene3D" id="3.40.50.2000">
    <property type="entry name" value="Glycogen Phosphorylase B"/>
    <property type="match status" value="2"/>
</dbReference>
<dbReference type="SUPFAM" id="SSF53756">
    <property type="entry name" value="UDP-Glycosyltransferase/glycogen phosphorylase"/>
    <property type="match status" value="1"/>
</dbReference>
<comment type="function">
    <text evidence="11">Required for polymorphic O-glycosylation of the serine-rich repeat protein in this bacteria. Catalyzes the first step in glycosylation by transferring N-acetylglucosamine from UDP-GlcNAc to serine residues in the substrate protein. Part of the accessory SecA2/SecY2 system specifically required to export serine-rich repeat cell wall proteins usually encoded upstream in the same operon.</text>
</comment>
<comment type="subunit">
    <text evidence="11">Forms a heterotetramer with 2 subunits each of GtfA and GtfB. Part of the accessory SecA2/SecY2 protein translocation apparatus.</text>
</comment>
<dbReference type="GO" id="GO:0000166">
    <property type="term" value="F:nucleotide binding"/>
    <property type="evidence" value="ECO:0007669"/>
    <property type="project" value="UniProtKB-KW"/>
</dbReference>
<organism evidence="14 15">
    <name type="scientific">Ligilactobacillus salivarius GJ-24</name>
    <dbReference type="NCBI Taxonomy" id="1041521"/>
    <lineage>
        <taxon>Bacteria</taxon>
        <taxon>Bacillati</taxon>
        <taxon>Bacillota</taxon>
        <taxon>Bacilli</taxon>
        <taxon>Lactobacillales</taxon>
        <taxon>Lactobacillaceae</taxon>
        <taxon>Ligilactobacillus</taxon>
    </lineage>
</organism>
<evidence type="ECO:0000256" key="4">
    <source>
        <dbReference type="ARBA" id="ARBA00022475"/>
    </source>
</evidence>
<dbReference type="PANTHER" id="PTHR12526">
    <property type="entry name" value="GLYCOSYLTRANSFERASE"/>
    <property type="match status" value="1"/>
</dbReference>
<dbReference type="GO" id="GO:0017122">
    <property type="term" value="C:protein N-acetylglucosaminyltransferase complex"/>
    <property type="evidence" value="ECO:0007669"/>
    <property type="project" value="UniProtKB-UniRule"/>
</dbReference>
<dbReference type="GO" id="GO:0016757">
    <property type="term" value="F:glycosyltransferase activity"/>
    <property type="evidence" value="ECO:0007669"/>
    <property type="project" value="UniProtKB-UniRule"/>
</dbReference>
<evidence type="ECO:0000313" key="15">
    <source>
        <dbReference type="Proteomes" id="UP000003074"/>
    </source>
</evidence>
<evidence type="ECO:0000313" key="14">
    <source>
        <dbReference type="EMBL" id="EGM52806.1"/>
    </source>
</evidence>
<comment type="subcellular location">
    <subcellularLocation>
        <location evidence="1 11">Cell membrane</location>
        <topology evidence="1 11">Peripheral membrane protein</topology>
    </subcellularLocation>
    <subcellularLocation>
        <location evidence="11">Cytoplasm</location>
    </subcellularLocation>
    <text evidence="11">Cell membrane association requires GtfB.</text>
</comment>
<feature type="binding site" evidence="11">
    <location>
        <begin position="407"/>
        <end position="410"/>
    </location>
    <ligand>
        <name>N-acetyl-D-glucosamine</name>
        <dbReference type="ChEBI" id="CHEBI:506227"/>
    </ligand>
</feature>
<gene>
    <name evidence="11" type="primary">gtfA</name>
    <name evidence="14" type="ORF">LSGJ_00196</name>
</gene>
<dbReference type="InterPro" id="IPR014267">
    <property type="entry name" value="GtfA"/>
</dbReference>
<keyword evidence="7 11" id="KW-0808">Transferase</keyword>
<proteinExistence type="inferred from homology"/>
<evidence type="ECO:0000256" key="6">
    <source>
        <dbReference type="ARBA" id="ARBA00022676"/>
    </source>
</evidence>
<dbReference type="GO" id="GO:0005886">
    <property type="term" value="C:plasma membrane"/>
    <property type="evidence" value="ECO:0007669"/>
    <property type="project" value="UniProtKB-SubCell"/>
</dbReference>
<comment type="catalytic activity">
    <reaction evidence="10 11">
        <text>L-seryl-[protein] + UDP-N-acetyl-alpha-D-glucosamine = 3-O-[N-acetyl-alpha-D-glucosaminyl]-L-seryl-[protein] + UDP + H(+)</text>
        <dbReference type="Rhea" id="RHEA:59872"/>
        <dbReference type="Rhea" id="RHEA-COMP:9863"/>
        <dbReference type="Rhea" id="RHEA-COMP:15471"/>
        <dbReference type="ChEBI" id="CHEBI:15378"/>
        <dbReference type="ChEBI" id="CHEBI:29999"/>
        <dbReference type="ChEBI" id="CHEBI:57705"/>
        <dbReference type="ChEBI" id="CHEBI:58223"/>
        <dbReference type="ChEBI" id="CHEBI:143279"/>
    </reaction>
</comment>
<accession>F7QSA6</accession>
<dbReference type="CDD" id="cd04949">
    <property type="entry name" value="GT4_GtfA-like"/>
    <property type="match status" value="1"/>
</dbReference>
<dbReference type="InterPro" id="IPR001296">
    <property type="entry name" value="Glyco_trans_1"/>
</dbReference>
<dbReference type="InterPro" id="IPR054396">
    <property type="entry name" value="GtfA_EBD"/>
</dbReference>
<keyword evidence="5 11" id="KW-0963">Cytoplasm</keyword>
<dbReference type="GO" id="GO:0005737">
    <property type="term" value="C:cytoplasm"/>
    <property type="evidence" value="ECO:0007669"/>
    <property type="project" value="UniProtKB-SubCell"/>
</dbReference>
<dbReference type="HAMAP" id="MF_01472">
    <property type="entry name" value="GtfA"/>
    <property type="match status" value="1"/>
</dbReference>
<dbReference type="Pfam" id="PF00534">
    <property type="entry name" value="Glycos_transf_1"/>
    <property type="match status" value="1"/>
</dbReference>
<evidence type="ECO:0000256" key="2">
    <source>
        <dbReference type="ARBA" id="ARBA00004922"/>
    </source>
</evidence>
<evidence type="ECO:0000256" key="10">
    <source>
        <dbReference type="ARBA" id="ARBA00052053"/>
    </source>
</evidence>
<evidence type="ECO:0000259" key="12">
    <source>
        <dbReference type="Pfam" id="PF00534"/>
    </source>
</evidence>
<comment type="similarity">
    <text evidence="3 11">Belongs to the glycosyltransferase group 1 family. Glycosyltransferase 4 subfamily.</text>
</comment>
<protein>
    <recommendedName>
        <fullName evidence="11">UDP-N-acetylglucosamine--peptide N-acetylglucosaminyltransferase GtfA subunit</fullName>
        <ecNumber evidence="11">2.4.1.-</ecNumber>
    </recommendedName>
    <alternativeName>
        <fullName evidence="11">Glycosyltransferase GtfA</fullName>
    </alternativeName>
</protein>
<feature type="domain" description="Glycosyl transferase family 1" evidence="12">
    <location>
        <begin position="325"/>
        <end position="465"/>
    </location>
</feature>
<keyword evidence="6 11" id="KW-0328">Glycosyltransferase</keyword>
<comment type="pathway">
    <text evidence="2 11">Protein modification; protein glycosylation.</text>
</comment>
<evidence type="ECO:0000256" key="5">
    <source>
        <dbReference type="ARBA" id="ARBA00022490"/>
    </source>
</evidence>
<dbReference type="UniPathway" id="UPA00378"/>
<evidence type="ECO:0000256" key="9">
    <source>
        <dbReference type="ARBA" id="ARBA00023136"/>
    </source>
</evidence>
<feature type="binding site" evidence="11">
    <location>
        <begin position="20"/>
        <end position="23"/>
    </location>
    <ligand>
        <name>UDP</name>
        <dbReference type="ChEBI" id="CHEBI:58223"/>
    </ligand>
</feature>
<dbReference type="PATRIC" id="fig|1041521.3.peg.199"/>
<dbReference type="EMBL" id="AFOI01000001">
    <property type="protein sequence ID" value="EGM52806.1"/>
    <property type="molecule type" value="Genomic_DNA"/>
</dbReference>
<evidence type="ECO:0000256" key="8">
    <source>
        <dbReference type="ARBA" id="ARBA00022741"/>
    </source>
</evidence>